<keyword evidence="2" id="KW-1185">Reference proteome</keyword>
<dbReference type="Proteomes" id="UP000008021">
    <property type="component" value="Chromosome 11"/>
</dbReference>
<accession>A0A0E0F4T9</accession>
<name>A0A0E0F4T9_9ORYZ</name>
<reference evidence="1" key="2">
    <citation type="submission" date="2018-05" db="EMBL/GenBank/DDBJ databases">
        <title>OmerRS3 (Oryza meridionalis Reference Sequence Version 3).</title>
        <authorList>
            <person name="Zhang J."/>
            <person name="Kudrna D."/>
            <person name="Lee S."/>
            <person name="Talag J."/>
            <person name="Welchert J."/>
            <person name="Wing R.A."/>
        </authorList>
    </citation>
    <scope>NUCLEOTIDE SEQUENCE [LARGE SCALE GENOMIC DNA]</scope>
    <source>
        <strain evidence="1">cv. OR44</strain>
    </source>
</reference>
<reference evidence="1" key="1">
    <citation type="submission" date="2015-04" db="UniProtKB">
        <authorList>
            <consortium name="EnsemblPlants"/>
        </authorList>
    </citation>
    <scope>IDENTIFICATION</scope>
</reference>
<organism evidence="1">
    <name type="scientific">Oryza meridionalis</name>
    <dbReference type="NCBI Taxonomy" id="40149"/>
    <lineage>
        <taxon>Eukaryota</taxon>
        <taxon>Viridiplantae</taxon>
        <taxon>Streptophyta</taxon>
        <taxon>Embryophyta</taxon>
        <taxon>Tracheophyta</taxon>
        <taxon>Spermatophyta</taxon>
        <taxon>Magnoliopsida</taxon>
        <taxon>Liliopsida</taxon>
        <taxon>Poales</taxon>
        <taxon>Poaceae</taxon>
        <taxon>BOP clade</taxon>
        <taxon>Oryzoideae</taxon>
        <taxon>Oryzeae</taxon>
        <taxon>Oryzinae</taxon>
        <taxon>Oryza</taxon>
    </lineage>
</organism>
<protein>
    <submittedName>
        <fullName evidence="1">Uncharacterized protein</fullName>
    </submittedName>
</protein>
<dbReference type="Gramene" id="OMERI11G08780.1">
    <property type="protein sequence ID" value="OMERI11G08780.1"/>
    <property type="gene ID" value="OMERI11G08780"/>
</dbReference>
<dbReference type="AlphaFoldDB" id="A0A0E0F4T9"/>
<evidence type="ECO:0000313" key="1">
    <source>
        <dbReference type="EnsemblPlants" id="OMERI11G08780.1"/>
    </source>
</evidence>
<evidence type="ECO:0000313" key="2">
    <source>
        <dbReference type="Proteomes" id="UP000008021"/>
    </source>
</evidence>
<proteinExistence type="predicted"/>
<sequence>MEELGEASLVLSLTVGGGAEMLRMGFNGIDWLQRGGGGVVLEVEAQSRSAMRTAAPVGSGCGGDRRCEQWRQRHDLWSMA</sequence>
<dbReference type="EnsemblPlants" id="OMERI11G08780.1">
    <property type="protein sequence ID" value="OMERI11G08780.1"/>
    <property type="gene ID" value="OMERI11G08780"/>
</dbReference>
<dbReference type="HOGENOM" id="CLU_2593824_0_0_1"/>